<keyword evidence="4" id="KW-1185">Reference proteome</keyword>
<feature type="region of interest" description="Disordered" evidence="1">
    <location>
        <begin position="37"/>
        <end position="99"/>
    </location>
</feature>
<dbReference type="AlphaFoldDB" id="A0A931AYT9"/>
<name>A0A931AYT9_9ENTE</name>
<feature type="signal peptide" evidence="2">
    <location>
        <begin position="1"/>
        <end position="23"/>
    </location>
</feature>
<keyword evidence="2" id="KW-0732">Signal</keyword>
<gene>
    <name evidence="3" type="ORF">IC227_06800</name>
</gene>
<dbReference type="EMBL" id="JADAKE010000016">
    <property type="protein sequence ID" value="MBF8808078.1"/>
    <property type="molecule type" value="Genomic_DNA"/>
</dbReference>
<dbReference type="Proteomes" id="UP000637757">
    <property type="component" value="Unassembled WGS sequence"/>
</dbReference>
<feature type="compositionally biased region" description="Basic and acidic residues" evidence="1">
    <location>
        <begin position="58"/>
        <end position="96"/>
    </location>
</feature>
<comment type="caution">
    <text evidence="3">The sequence shown here is derived from an EMBL/GenBank/DDBJ whole genome shotgun (WGS) entry which is preliminary data.</text>
</comment>
<reference evidence="3" key="1">
    <citation type="submission" date="2020-09" db="EMBL/GenBank/DDBJ databases">
        <title>Genomic insights into the novelty and pathogenicity of a unique biofilm-forming Enterococcus sp. bacteria (Enterococcus lacertideformus) identified in reptiles.</title>
        <authorList>
            <person name="Agius J.E."/>
            <person name="Phalen D.N."/>
            <person name="Rose K."/>
            <person name="Eden J.-S."/>
        </authorList>
    </citation>
    <scope>NUCLEOTIDE SEQUENCE</scope>
    <source>
        <strain evidence="3">PHRS 0518</strain>
    </source>
</reference>
<evidence type="ECO:0000313" key="4">
    <source>
        <dbReference type="Proteomes" id="UP000637757"/>
    </source>
</evidence>
<feature type="chain" id="PRO_5038404485" evidence="2">
    <location>
        <begin position="24"/>
        <end position="156"/>
    </location>
</feature>
<evidence type="ECO:0000256" key="1">
    <source>
        <dbReference type="SAM" id="MobiDB-lite"/>
    </source>
</evidence>
<sequence>MKNTKKLLNSTLILALVFGQTSGTVVEAVSNLKTIQSSTTKKVTQTKETTESSANKKSTKDAKVEKKAETKEKSTEESKTKTNNAKEETSSVRAGEEDPTFELAKLIPDSVEQALPNTTQYKIGNQVLKYIFEKLTNRFLANTTTDNFSAGDTIFV</sequence>
<protein>
    <submittedName>
        <fullName evidence="3">Uncharacterized protein</fullName>
    </submittedName>
</protein>
<evidence type="ECO:0000313" key="3">
    <source>
        <dbReference type="EMBL" id="MBF8808078.1"/>
    </source>
</evidence>
<accession>A0A931AYT9</accession>
<proteinExistence type="predicted"/>
<feature type="compositionally biased region" description="Low complexity" evidence="1">
    <location>
        <begin position="37"/>
        <end position="53"/>
    </location>
</feature>
<evidence type="ECO:0000256" key="2">
    <source>
        <dbReference type="SAM" id="SignalP"/>
    </source>
</evidence>
<organism evidence="3 4">
    <name type="scientific">Enterococcus lacertideformus</name>
    <dbReference type="NCBI Taxonomy" id="2771493"/>
    <lineage>
        <taxon>Bacteria</taxon>
        <taxon>Bacillati</taxon>
        <taxon>Bacillota</taxon>
        <taxon>Bacilli</taxon>
        <taxon>Lactobacillales</taxon>
        <taxon>Enterococcaceae</taxon>
        <taxon>Enterococcus</taxon>
    </lineage>
</organism>